<accession>A0AA39UKV9</accession>
<evidence type="ECO:0000313" key="2">
    <source>
        <dbReference type="Proteomes" id="UP001175228"/>
    </source>
</evidence>
<dbReference type="AlphaFoldDB" id="A0AA39UKV9"/>
<dbReference type="EMBL" id="JAUEPU010000031">
    <property type="protein sequence ID" value="KAK0492133.1"/>
    <property type="molecule type" value="Genomic_DNA"/>
</dbReference>
<sequence length="294" mass="32784">MPSMLSLTQAKKSDFVINPLLLEHGYLITIKENAAVMKGWANIARPFQDVPGVLLHCIEYNLGFKLAVPRHCLSLFQRPKDPYTLAEILVVGVPFRPGFLEPRLNDAYGLEALCVQYLWGVTGATGVQKFLEGPSYVTANLEHVAILAATDGKGNEFVAEALMMEEEKVLVGFIPGTDRRESWSLLPTVYIIRRFLKGEAHGWTSSAEGVMNKRWNEVIQGVAFALTMDEWESYLGEFQGGTSSADAYAYDSNDSQYGVDLFNIAYLVSWTIIKLDAIIIPEVFRGYNIVSEDE</sequence>
<name>A0AA39UKV9_9AGAR</name>
<organism evidence="1 2">
    <name type="scientific">Armillaria luteobubalina</name>
    <dbReference type="NCBI Taxonomy" id="153913"/>
    <lineage>
        <taxon>Eukaryota</taxon>
        <taxon>Fungi</taxon>
        <taxon>Dikarya</taxon>
        <taxon>Basidiomycota</taxon>
        <taxon>Agaricomycotina</taxon>
        <taxon>Agaricomycetes</taxon>
        <taxon>Agaricomycetidae</taxon>
        <taxon>Agaricales</taxon>
        <taxon>Marasmiineae</taxon>
        <taxon>Physalacriaceae</taxon>
        <taxon>Armillaria</taxon>
    </lineage>
</organism>
<dbReference type="Proteomes" id="UP001175228">
    <property type="component" value="Unassembled WGS sequence"/>
</dbReference>
<protein>
    <submittedName>
        <fullName evidence="1">Uncharacterized protein</fullName>
    </submittedName>
</protein>
<gene>
    <name evidence="1" type="ORF">EDD18DRAFT_1358160</name>
</gene>
<keyword evidence="2" id="KW-1185">Reference proteome</keyword>
<evidence type="ECO:0000313" key="1">
    <source>
        <dbReference type="EMBL" id="KAK0492133.1"/>
    </source>
</evidence>
<proteinExistence type="predicted"/>
<reference evidence="1" key="1">
    <citation type="submission" date="2023-06" db="EMBL/GenBank/DDBJ databases">
        <authorList>
            <consortium name="Lawrence Berkeley National Laboratory"/>
            <person name="Ahrendt S."/>
            <person name="Sahu N."/>
            <person name="Indic B."/>
            <person name="Wong-Bajracharya J."/>
            <person name="Merenyi Z."/>
            <person name="Ke H.-M."/>
            <person name="Monk M."/>
            <person name="Kocsube S."/>
            <person name="Drula E."/>
            <person name="Lipzen A."/>
            <person name="Balint B."/>
            <person name="Henrissat B."/>
            <person name="Andreopoulos B."/>
            <person name="Martin F.M."/>
            <person name="Harder C.B."/>
            <person name="Rigling D."/>
            <person name="Ford K.L."/>
            <person name="Foster G.D."/>
            <person name="Pangilinan J."/>
            <person name="Papanicolaou A."/>
            <person name="Barry K."/>
            <person name="LaButti K."/>
            <person name="Viragh M."/>
            <person name="Koriabine M."/>
            <person name="Yan M."/>
            <person name="Riley R."/>
            <person name="Champramary S."/>
            <person name="Plett K.L."/>
            <person name="Tsai I.J."/>
            <person name="Slot J."/>
            <person name="Sipos G."/>
            <person name="Plett J."/>
            <person name="Nagy L.G."/>
            <person name="Grigoriev I.V."/>
        </authorList>
    </citation>
    <scope>NUCLEOTIDE SEQUENCE</scope>
    <source>
        <strain evidence="1">HWK02</strain>
    </source>
</reference>
<comment type="caution">
    <text evidence="1">The sequence shown here is derived from an EMBL/GenBank/DDBJ whole genome shotgun (WGS) entry which is preliminary data.</text>
</comment>